<dbReference type="Proteomes" id="UP000315783">
    <property type="component" value="Unassembled WGS sequence"/>
</dbReference>
<dbReference type="GO" id="GO:0044550">
    <property type="term" value="P:secondary metabolite biosynthetic process"/>
    <property type="evidence" value="ECO:0007669"/>
    <property type="project" value="TreeGrafter"/>
</dbReference>
<dbReference type="OrthoDB" id="4920000at2759"/>
<keyword evidence="5" id="KW-1185">Reference proteome</keyword>
<dbReference type="InterPro" id="IPR016035">
    <property type="entry name" value="Acyl_Trfase/lysoPLipase"/>
</dbReference>
<dbReference type="SUPFAM" id="SSF52151">
    <property type="entry name" value="FabD/lysophospholipase-like"/>
    <property type="match status" value="1"/>
</dbReference>
<keyword evidence="2" id="KW-0597">Phosphoprotein</keyword>
<keyword evidence="1" id="KW-0596">Phosphopantetheine</keyword>
<dbReference type="PANTHER" id="PTHR43775">
    <property type="entry name" value="FATTY ACID SYNTHASE"/>
    <property type="match status" value="1"/>
</dbReference>
<dbReference type="STRING" id="43265.A0A545VET5"/>
<protein>
    <submittedName>
        <fullName evidence="4">Acyl transferasedomain-containing protein</fullName>
    </submittedName>
</protein>
<proteinExistence type="predicted"/>
<dbReference type="PANTHER" id="PTHR43775:SF20">
    <property type="entry name" value="HYBRID PKS-NRPS SYNTHETASE APDA"/>
    <property type="match status" value="1"/>
</dbReference>
<dbReference type="InterPro" id="IPR001227">
    <property type="entry name" value="Ac_transferase_dom_sf"/>
</dbReference>
<sequence>MKNILRNYSSHLKENQDTSLSNLGLDTSFPEDLITKLDAASESPNDVGTRGSSVKRQPKILGVFTGQGAQWAGMGKELIKSCEFAVARLTALEMSLQQLPAEDRPSWSLVKTVFEAGDVMEAALSQPICTATQIILVDPYFLLYIIN</sequence>
<dbReference type="Gene3D" id="3.40.366.10">
    <property type="entry name" value="Malonyl-Coenzyme A Acyl Carrier Protein, domain 2"/>
    <property type="match status" value="1"/>
</dbReference>
<dbReference type="EMBL" id="SPUK01000001">
    <property type="protein sequence ID" value="TQW00244.1"/>
    <property type="molecule type" value="Genomic_DNA"/>
</dbReference>
<evidence type="ECO:0000256" key="1">
    <source>
        <dbReference type="ARBA" id="ARBA00022450"/>
    </source>
</evidence>
<dbReference type="GO" id="GO:0004312">
    <property type="term" value="F:fatty acid synthase activity"/>
    <property type="evidence" value="ECO:0007669"/>
    <property type="project" value="TreeGrafter"/>
</dbReference>
<dbReference type="GO" id="GO:0006633">
    <property type="term" value="P:fatty acid biosynthetic process"/>
    <property type="evidence" value="ECO:0007669"/>
    <property type="project" value="TreeGrafter"/>
</dbReference>
<evidence type="ECO:0000313" key="4">
    <source>
        <dbReference type="EMBL" id="TQW00244.1"/>
    </source>
</evidence>
<gene>
    <name evidence="4" type="ORF">IF1G_00175</name>
</gene>
<keyword evidence="3 4" id="KW-0808">Transferase</keyword>
<evidence type="ECO:0000256" key="2">
    <source>
        <dbReference type="ARBA" id="ARBA00022553"/>
    </source>
</evidence>
<accession>A0A545VET5</accession>
<evidence type="ECO:0000256" key="3">
    <source>
        <dbReference type="ARBA" id="ARBA00022679"/>
    </source>
</evidence>
<dbReference type="InterPro" id="IPR050091">
    <property type="entry name" value="PKS_NRPS_Biosynth_Enz"/>
</dbReference>
<reference evidence="4 5" key="1">
    <citation type="journal article" date="2019" name="Appl. Microbiol. Biotechnol.">
        <title>Genome sequence of Isaria javanica and comparative genome analysis insights into family S53 peptidase evolution in fungal entomopathogens.</title>
        <authorList>
            <person name="Lin R."/>
            <person name="Zhang X."/>
            <person name="Xin B."/>
            <person name="Zou M."/>
            <person name="Gao Y."/>
            <person name="Qin F."/>
            <person name="Hu Q."/>
            <person name="Xie B."/>
            <person name="Cheng X."/>
        </authorList>
    </citation>
    <scope>NUCLEOTIDE SEQUENCE [LARGE SCALE GENOMIC DNA]</scope>
    <source>
        <strain evidence="4 5">IJ1G</strain>
    </source>
</reference>
<name>A0A545VET5_9HYPO</name>
<comment type="caution">
    <text evidence="4">The sequence shown here is derived from an EMBL/GenBank/DDBJ whole genome shotgun (WGS) entry which is preliminary data.</text>
</comment>
<evidence type="ECO:0000313" key="5">
    <source>
        <dbReference type="Proteomes" id="UP000315783"/>
    </source>
</evidence>
<organism evidence="4 5">
    <name type="scientific">Cordyceps javanica</name>
    <dbReference type="NCBI Taxonomy" id="43265"/>
    <lineage>
        <taxon>Eukaryota</taxon>
        <taxon>Fungi</taxon>
        <taxon>Dikarya</taxon>
        <taxon>Ascomycota</taxon>
        <taxon>Pezizomycotina</taxon>
        <taxon>Sordariomycetes</taxon>
        <taxon>Hypocreomycetidae</taxon>
        <taxon>Hypocreales</taxon>
        <taxon>Cordycipitaceae</taxon>
        <taxon>Cordyceps</taxon>
    </lineage>
</organism>
<dbReference type="AlphaFoldDB" id="A0A545VET5"/>